<dbReference type="Proteomes" id="UP000684084">
    <property type="component" value="Unassembled WGS sequence"/>
</dbReference>
<reference evidence="1" key="1">
    <citation type="submission" date="2020-05" db="EMBL/GenBank/DDBJ databases">
        <authorList>
            <person name="Rincon C."/>
            <person name="Sanders R I."/>
            <person name="Robbins C."/>
            <person name="Chaturvedi A."/>
        </authorList>
    </citation>
    <scope>NUCLEOTIDE SEQUENCE</scope>
    <source>
        <strain evidence="1">CHB12</strain>
    </source>
</reference>
<evidence type="ECO:0000313" key="1">
    <source>
        <dbReference type="EMBL" id="CAB5368608.1"/>
    </source>
</evidence>
<evidence type="ECO:0000313" key="2">
    <source>
        <dbReference type="Proteomes" id="UP000684084"/>
    </source>
</evidence>
<organism evidence="1 2">
    <name type="scientific">Rhizophagus irregularis</name>
    <dbReference type="NCBI Taxonomy" id="588596"/>
    <lineage>
        <taxon>Eukaryota</taxon>
        <taxon>Fungi</taxon>
        <taxon>Fungi incertae sedis</taxon>
        <taxon>Mucoromycota</taxon>
        <taxon>Glomeromycotina</taxon>
        <taxon>Glomeromycetes</taxon>
        <taxon>Glomerales</taxon>
        <taxon>Glomeraceae</taxon>
        <taxon>Rhizophagus</taxon>
    </lineage>
</organism>
<dbReference type="EMBL" id="CAGKOT010000025">
    <property type="protein sequence ID" value="CAB5368608.1"/>
    <property type="molecule type" value="Genomic_DNA"/>
</dbReference>
<name>A0A915ZAN1_9GLOM</name>
<comment type="caution">
    <text evidence="1">The sequence shown here is derived from an EMBL/GenBank/DDBJ whole genome shotgun (WGS) entry which is preliminary data.</text>
</comment>
<proteinExistence type="predicted"/>
<gene>
    <name evidence="1" type="ORF">CHRIB12_LOCUS11820</name>
</gene>
<protein>
    <submittedName>
        <fullName evidence="1">Uncharacterized protein</fullName>
    </submittedName>
</protein>
<sequence length="85" mass="9983">MASWHPPKSISSKPRNFAEECFTEVPFCRNTISPNGHCHLPECHFAEGHFAEAISEKGHFAEDMEFFNFLFFFRRQSDYLHIEIC</sequence>
<dbReference type="VEuPathDB" id="FungiDB:RhiirFUN_009669"/>
<dbReference type="AlphaFoldDB" id="A0A915ZAN1"/>
<accession>A0A915ZAN1</accession>